<reference evidence="3" key="3">
    <citation type="submission" date="2023-03" db="UniProtKB">
        <authorList>
            <consortium name="EnsemblPlants"/>
        </authorList>
    </citation>
    <scope>IDENTIFICATION</scope>
    <source>
        <strain evidence="3">cv. Chiifu-401-42</strain>
    </source>
</reference>
<feature type="region of interest" description="Disordered" evidence="1">
    <location>
        <begin position="52"/>
        <end position="73"/>
    </location>
</feature>
<feature type="transmembrane region" description="Helical" evidence="2">
    <location>
        <begin position="6"/>
        <end position="31"/>
    </location>
</feature>
<feature type="compositionally biased region" description="Acidic residues" evidence="1">
    <location>
        <begin position="63"/>
        <end position="73"/>
    </location>
</feature>
<dbReference type="AlphaFoldDB" id="M4DM43"/>
<keyword evidence="4" id="KW-1185">Reference proteome</keyword>
<dbReference type="HOGENOM" id="CLU_2213641_0_0_1"/>
<organism evidence="3 4">
    <name type="scientific">Brassica campestris</name>
    <name type="common">Field mustard</name>
    <dbReference type="NCBI Taxonomy" id="3711"/>
    <lineage>
        <taxon>Eukaryota</taxon>
        <taxon>Viridiplantae</taxon>
        <taxon>Streptophyta</taxon>
        <taxon>Embryophyta</taxon>
        <taxon>Tracheophyta</taxon>
        <taxon>Spermatophyta</taxon>
        <taxon>Magnoliopsida</taxon>
        <taxon>eudicotyledons</taxon>
        <taxon>Gunneridae</taxon>
        <taxon>Pentapetalae</taxon>
        <taxon>rosids</taxon>
        <taxon>malvids</taxon>
        <taxon>Brassicales</taxon>
        <taxon>Brassicaceae</taxon>
        <taxon>Brassiceae</taxon>
        <taxon>Brassica</taxon>
    </lineage>
</organism>
<evidence type="ECO:0000313" key="4">
    <source>
        <dbReference type="Proteomes" id="UP000011750"/>
    </source>
</evidence>
<protein>
    <submittedName>
        <fullName evidence="3">Uncharacterized protein</fullName>
    </submittedName>
</protein>
<proteinExistence type="predicted"/>
<name>M4DM43_BRACM</name>
<feature type="compositionally biased region" description="Low complexity" evidence="1">
    <location>
        <begin position="92"/>
        <end position="103"/>
    </location>
</feature>
<keyword evidence="2" id="KW-0472">Membrane</keyword>
<accession>M4DM43</accession>
<dbReference type="Gramene" id="Bra017574.1">
    <property type="protein sequence ID" value="Bra017574.1-P"/>
    <property type="gene ID" value="Bra017574"/>
</dbReference>
<evidence type="ECO:0000256" key="2">
    <source>
        <dbReference type="SAM" id="Phobius"/>
    </source>
</evidence>
<reference evidence="3 4" key="1">
    <citation type="journal article" date="2011" name="Nat. Genet.">
        <title>The genome of the mesopolyploid crop species Brassica rapa.</title>
        <authorList>
            <consortium name="Brassica rapa Genome Sequencing Project Consortium"/>
            <person name="Wang X."/>
            <person name="Wang H."/>
            <person name="Wang J."/>
            <person name="Sun R."/>
            <person name="Wu J."/>
            <person name="Liu S."/>
            <person name="Bai Y."/>
            <person name="Mun J.H."/>
            <person name="Bancroft I."/>
            <person name="Cheng F."/>
            <person name="Huang S."/>
            <person name="Li X."/>
            <person name="Hua W."/>
            <person name="Wang J."/>
            <person name="Wang X."/>
            <person name="Freeling M."/>
            <person name="Pires J.C."/>
            <person name="Paterson A.H."/>
            <person name="Chalhoub B."/>
            <person name="Wang B."/>
            <person name="Hayward A."/>
            <person name="Sharpe A.G."/>
            <person name="Park B.S."/>
            <person name="Weisshaar B."/>
            <person name="Liu B."/>
            <person name="Li B."/>
            <person name="Liu B."/>
            <person name="Tong C."/>
            <person name="Song C."/>
            <person name="Duran C."/>
            <person name="Peng C."/>
            <person name="Geng C."/>
            <person name="Koh C."/>
            <person name="Lin C."/>
            <person name="Edwards D."/>
            <person name="Mu D."/>
            <person name="Shen D."/>
            <person name="Soumpourou E."/>
            <person name="Li F."/>
            <person name="Fraser F."/>
            <person name="Conant G."/>
            <person name="Lassalle G."/>
            <person name="King G.J."/>
            <person name="Bonnema G."/>
            <person name="Tang H."/>
            <person name="Wang H."/>
            <person name="Belcram H."/>
            <person name="Zhou H."/>
            <person name="Hirakawa H."/>
            <person name="Abe H."/>
            <person name="Guo H."/>
            <person name="Wang H."/>
            <person name="Jin H."/>
            <person name="Parkin I.A."/>
            <person name="Batley J."/>
            <person name="Kim J.S."/>
            <person name="Just J."/>
            <person name="Li J."/>
            <person name="Xu J."/>
            <person name="Deng J."/>
            <person name="Kim J.A."/>
            <person name="Li J."/>
            <person name="Yu J."/>
            <person name="Meng J."/>
            <person name="Wang J."/>
            <person name="Min J."/>
            <person name="Poulain J."/>
            <person name="Wang J."/>
            <person name="Hatakeyama K."/>
            <person name="Wu K."/>
            <person name="Wang L."/>
            <person name="Fang L."/>
            <person name="Trick M."/>
            <person name="Links M.G."/>
            <person name="Zhao M."/>
            <person name="Jin M."/>
            <person name="Ramchiary N."/>
            <person name="Drou N."/>
            <person name="Berkman P.J."/>
            <person name="Cai Q."/>
            <person name="Huang Q."/>
            <person name="Li R."/>
            <person name="Tabata S."/>
            <person name="Cheng S."/>
            <person name="Zhang S."/>
            <person name="Zhang S."/>
            <person name="Huang S."/>
            <person name="Sato S."/>
            <person name="Sun S."/>
            <person name="Kwon S.J."/>
            <person name="Choi S.R."/>
            <person name="Lee T.H."/>
            <person name="Fan W."/>
            <person name="Zhao X."/>
            <person name="Tan X."/>
            <person name="Xu X."/>
            <person name="Wang Y."/>
            <person name="Qiu Y."/>
            <person name="Yin Y."/>
            <person name="Li Y."/>
            <person name="Du Y."/>
            <person name="Liao Y."/>
            <person name="Lim Y."/>
            <person name="Narusaka Y."/>
            <person name="Wang Y."/>
            <person name="Wang Z."/>
            <person name="Li Z."/>
            <person name="Wang Z."/>
            <person name="Xiong Z."/>
            <person name="Zhang Z."/>
        </authorList>
    </citation>
    <scope>NUCLEOTIDE SEQUENCE [LARGE SCALE GENOMIC DNA]</scope>
    <source>
        <strain evidence="3 4">cv. Chiifu-401-42</strain>
    </source>
</reference>
<reference evidence="3 4" key="2">
    <citation type="journal article" date="2018" name="Hortic Res">
        <title>Improved Brassica rapa reference genome by single-molecule sequencing and chromosome conformation capture technologies.</title>
        <authorList>
            <person name="Zhang L."/>
            <person name="Cai X."/>
            <person name="Wu J."/>
            <person name="Liu M."/>
            <person name="Grob S."/>
            <person name="Cheng F."/>
            <person name="Liang J."/>
            <person name="Cai C."/>
            <person name="Liu Z."/>
            <person name="Liu B."/>
            <person name="Wang F."/>
            <person name="Li S."/>
            <person name="Liu F."/>
            <person name="Li X."/>
            <person name="Cheng L."/>
            <person name="Yang W."/>
            <person name="Li M.H."/>
            <person name="Grossniklaus U."/>
            <person name="Zheng H."/>
            <person name="Wang X."/>
        </authorList>
    </citation>
    <scope>NUCLEOTIDE SEQUENCE [LARGE SCALE GENOMIC DNA]</scope>
    <source>
        <strain evidence="3 4">cv. Chiifu-401-42</strain>
    </source>
</reference>
<evidence type="ECO:0000313" key="3">
    <source>
        <dbReference type="EnsemblPlants" id="Bra017574.1-P"/>
    </source>
</evidence>
<keyword evidence="2" id="KW-1133">Transmembrane helix</keyword>
<feature type="region of interest" description="Disordered" evidence="1">
    <location>
        <begin position="89"/>
        <end position="115"/>
    </location>
</feature>
<dbReference type="InParanoid" id="M4DM43"/>
<dbReference type="EnsemblPlants" id="Bra017574.1">
    <property type="protein sequence ID" value="Bra017574.1-P"/>
    <property type="gene ID" value="Bra017574"/>
</dbReference>
<dbReference type="Proteomes" id="UP000011750">
    <property type="component" value="Chromosome A09"/>
</dbReference>
<keyword evidence="2" id="KW-0812">Transmembrane</keyword>
<sequence length="124" mass="13896">MKLNTVVLSLALVGVCFMLIMSALIEFFFVFRQSPETRKKRRWLSKQCEEDAEEAAARNGQDEANDEAQETAEMEADLAAQMEDQVEVEFISSTAPQPSQPSQGNQAPQRNLRRSSRLAALLFG</sequence>
<evidence type="ECO:0000256" key="1">
    <source>
        <dbReference type="SAM" id="MobiDB-lite"/>
    </source>
</evidence>